<organism evidence="5 6">
    <name type="scientific">Candidula unifasciata</name>
    <dbReference type="NCBI Taxonomy" id="100452"/>
    <lineage>
        <taxon>Eukaryota</taxon>
        <taxon>Metazoa</taxon>
        <taxon>Spiralia</taxon>
        <taxon>Lophotrochozoa</taxon>
        <taxon>Mollusca</taxon>
        <taxon>Gastropoda</taxon>
        <taxon>Heterobranchia</taxon>
        <taxon>Euthyneura</taxon>
        <taxon>Panpulmonata</taxon>
        <taxon>Eupulmonata</taxon>
        <taxon>Stylommatophora</taxon>
        <taxon>Helicina</taxon>
        <taxon>Helicoidea</taxon>
        <taxon>Geomitridae</taxon>
        <taxon>Candidula</taxon>
    </lineage>
</organism>
<keyword evidence="1" id="KW-0489">Methyltransferase</keyword>
<comment type="caution">
    <text evidence="5">The sequence shown here is derived from an EMBL/GenBank/DDBJ whole genome shotgun (WGS) entry which is preliminary data.</text>
</comment>
<comment type="similarity">
    <text evidence="4">Belongs to the class I-like SAM-binding methyltransferase superfamily. Cation-dependent O-methyltransferase family.</text>
</comment>
<dbReference type="GO" id="GO:0008757">
    <property type="term" value="F:S-adenosylmethionine-dependent methyltransferase activity"/>
    <property type="evidence" value="ECO:0007669"/>
    <property type="project" value="TreeGrafter"/>
</dbReference>
<sequence length="222" mass="24457">MSTHDLSHYDPAVEEVKKALALAESSGAVPELIETLKSALQLVELREDFAHNATSKESAALKGILDETYSHDWDSVHQQGKSLWKLSPIMMSGPLEGQFLKSLVSIQKAKRVLDIGLFTGYSAVSMAEALPADGEVVSLEIDEYLKPLVENLIKDSPHHKKVRIITGKALDALKNLDADGEKFDVVFLDADKAEYLDYFKVLVPIRDGVLIIRRVSDVEGSV</sequence>
<dbReference type="OrthoDB" id="10251242at2759"/>
<dbReference type="Pfam" id="PF01596">
    <property type="entry name" value="Methyltransf_3"/>
    <property type="match status" value="1"/>
</dbReference>
<evidence type="ECO:0008006" key="7">
    <source>
        <dbReference type="Google" id="ProtNLM"/>
    </source>
</evidence>
<protein>
    <recommendedName>
        <fullName evidence="7">Caffeoyl-CoA O-methyltransferase</fullName>
    </recommendedName>
</protein>
<dbReference type="EMBL" id="CAJHNH020002580">
    <property type="protein sequence ID" value="CAG5127140.1"/>
    <property type="molecule type" value="Genomic_DNA"/>
</dbReference>
<keyword evidence="2" id="KW-0808">Transferase</keyword>
<dbReference type="Gene3D" id="3.40.50.150">
    <property type="entry name" value="Vaccinia Virus protein VP39"/>
    <property type="match status" value="1"/>
</dbReference>
<evidence type="ECO:0000313" key="6">
    <source>
        <dbReference type="Proteomes" id="UP000678393"/>
    </source>
</evidence>
<dbReference type="SUPFAM" id="SSF53335">
    <property type="entry name" value="S-adenosyl-L-methionine-dependent methyltransferases"/>
    <property type="match status" value="1"/>
</dbReference>
<evidence type="ECO:0000256" key="2">
    <source>
        <dbReference type="ARBA" id="ARBA00022679"/>
    </source>
</evidence>
<dbReference type="PANTHER" id="PTHR10509:SF14">
    <property type="entry name" value="CAFFEOYL-COA O-METHYLTRANSFERASE 3-RELATED"/>
    <property type="match status" value="1"/>
</dbReference>
<keyword evidence="6" id="KW-1185">Reference proteome</keyword>
<dbReference type="GO" id="GO:0032259">
    <property type="term" value="P:methylation"/>
    <property type="evidence" value="ECO:0007669"/>
    <property type="project" value="UniProtKB-KW"/>
</dbReference>
<accession>A0A8S3ZHI3</accession>
<dbReference type="PROSITE" id="PS51682">
    <property type="entry name" value="SAM_OMT_I"/>
    <property type="match status" value="1"/>
</dbReference>
<evidence type="ECO:0000256" key="3">
    <source>
        <dbReference type="ARBA" id="ARBA00022691"/>
    </source>
</evidence>
<dbReference type="PANTHER" id="PTHR10509">
    <property type="entry name" value="O-METHYLTRANSFERASE-RELATED"/>
    <property type="match status" value="1"/>
</dbReference>
<dbReference type="InterPro" id="IPR050362">
    <property type="entry name" value="Cation-dep_OMT"/>
</dbReference>
<name>A0A8S3ZHI3_9EUPU</name>
<dbReference type="InterPro" id="IPR002935">
    <property type="entry name" value="SAM_O-MeTrfase"/>
</dbReference>
<dbReference type="GO" id="GO:0008171">
    <property type="term" value="F:O-methyltransferase activity"/>
    <property type="evidence" value="ECO:0007669"/>
    <property type="project" value="InterPro"/>
</dbReference>
<dbReference type="CDD" id="cd02440">
    <property type="entry name" value="AdoMet_MTases"/>
    <property type="match status" value="1"/>
</dbReference>
<evidence type="ECO:0000256" key="4">
    <source>
        <dbReference type="ARBA" id="ARBA00023453"/>
    </source>
</evidence>
<reference evidence="5" key="1">
    <citation type="submission" date="2021-04" db="EMBL/GenBank/DDBJ databases">
        <authorList>
            <consortium name="Molecular Ecology Group"/>
        </authorList>
    </citation>
    <scope>NUCLEOTIDE SEQUENCE</scope>
</reference>
<dbReference type="AlphaFoldDB" id="A0A8S3ZHI3"/>
<dbReference type="InterPro" id="IPR029063">
    <property type="entry name" value="SAM-dependent_MTases_sf"/>
</dbReference>
<evidence type="ECO:0000256" key="1">
    <source>
        <dbReference type="ARBA" id="ARBA00022603"/>
    </source>
</evidence>
<evidence type="ECO:0000313" key="5">
    <source>
        <dbReference type="EMBL" id="CAG5127140.1"/>
    </source>
</evidence>
<proteinExistence type="inferred from homology"/>
<keyword evidence="3" id="KW-0949">S-adenosyl-L-methionine</keyword>
<gene>
    <name evidence="5" type="ORF">CUNI_LOCUS12698</name>
</gene>
<dbReference type="Proteomes" id="UP000678393">
    <property type="component" value="Unassembled WGS sequence"/>
</dbReference>